<accession>A0A0S7BIJ0</accession>
<gene>
    <name evidence="1" type="ORF">LARV_01934</name>
</gene>
<dbReference type="Proteomes" id="UP000055060">
    <property type="component" value="Unassembled WGS sequence"/>
</dbReference>
<organism evidence="1">
    <name type="scientific">Longilinea arvoryzae</name>
    <dbReference type="NCBI Taxonomy" id="360412"/>
    <lineage>
        <taxon>Bacteria</taxon>
        <taxon>Bacillati</taxon>
        <taxon>Chloroflexota</taxon>
        <taxon>Anaerolineae</taxon>
        <taxon>Anaerolineales</taxon>
        <taxon>Anaerolineaceae</taxon>
        <taxon>Longilinea</taxon>
    </lineage>
</organism>
<dbReference type="STRING" id="360412.LARV_01934"/>
<keyword evidence="2" id="KW-1185">Reference proteome</keyword>
<name>A0A0S7BIJ0_9CHLR</name>
<sequence>MDFMVLFVLHDLEKKDDLLNAWDQAGVSGITILPSTGLARYRKGAGLRDDLPLIPSLEDLLERSQNSNRTFFTIVSGEEMVDKVIAATESVTGDLDLPETGILVALPVARVRGLHRKHPEEE</sequence>
<evidence type="ECO:0000313" key="1">
    <source>
        <dbReference type="EMBL" id="GAP14168.1"/>
    </source>
</evidence>
<dbReference type="AlphaFoldDB" id="A0A0S7BIJ0"/>
<dbReference type="RefSeq" id="WP_075073455.1">
    <property type="nucleotide sequence ID" value="NZ_DF967972.1"/>
</dbReference>
<evidence type="ECO:0000313" key="2">
    <source>
        <dbReference type="Proteomes" id="UP000055060"/>
    </source>
</evidence>
<dbReference type="OrthoDB" id="159829at2"/>
<dbReference type="InterPro" id="IPR011322">
    <property type="entry name" value="N-reg_PII-like_a/b"/>
</dbReference>
<dbReference type="EMBL" id="DF967972">
    <property type="protein sequence ID" value="GAP14168.1"/>
    <property type="molecule type" value="Genomic_DNA"/>
</dbReference>
<protein>
    <submittedName>
        <fullName evidence="1">Nitrogen regulatory protein P-II family</fullName>
    </submittedName>
</protein>
<dbReference type="SUPFAM" id="SSF54913">
    <property type="entry name" value="GlnB-like"/>
    <property type="match status" value="1"/>
</dbReference>
<proteinExistence type="predicted"/>
<reference evidence="1" key="1">
    <citation type="submission" date="2015-07" db="EMBL/GenBank/DDBJ databases">
        <title>Draft Genome Sequences of Anaerolinea thermolimosa IMO-1, Bellilinea caldifistulae GOMI-1, Leptolinea tardivitalis YMTK-2, Levilinea saccharolytica KIBI-1,Longilinea arvoryzae KOME-1, Previously Described as Members of the Anaerolineaceae (Chloroflexi).</title>
        <authorList>
            <person name="Sekiguchi Y."/>
            <person name="Ohashi A."/>
            <person name="Matsuura N."/>
            <person name="Tourlousse M.D."/>
        </authorList>
    </citation>
    <scope>NUCLEOTIDE SEQUENCE [LARGE SCALE GENOMIC DNA]</scope>
    <source>
        <strain evidence="1">KOME-1</strain>
    </source>
</reference>